<comment type="similarity">
    <text evidence="2 7">Belongs to the DMRL synthase family.</text>
</comment>
<comment type="catalytic activity">
    <reaction evidence="6 7">
        <text>(2S)-2-hydroxy-3-oxobutyl phosphate + 5-amino-6-(D-ribitylamino)uracil = 6,7-dimethyl-8-(1-D-ribityl)lumazine + phosphate + 2 H2O + H(+)</text>
        <dbReference type="Rhea" id="RHEA:26152"/>
        <dbReference type="ChEBI" id="CHEBI:15377"/>
        <dbReference type="ChEBI" id="CHEBI:15378"/>
        <dbReference type="ChEBI" id="CHEBI:15934"/>
        <dbReference type="ChEBI" id="CHEBI:43474"/>
        <dbReference type="ChEBI" id="CHEBI:58201"/>
        <dbReference type="ChEBI" id="CHEBI:58830"/>
        <dbReference type="EC" id="2.5.1.78"/>
    </reaction>
</comment>
<feature type="binding site" evidence="7">
    <location>
        <begin position="87"/>
        <end position="88"/>
    </location>
    <ligand>
        <name>(2S)-2-hydroxy-3-oxobutyl phosphate</name>
        <dbReference type="ChEBI" id="CHEBI:58830"/>
    </ligand>
</feature>
<dbReference type="HAMAP" id="MF_00178">
    <property type="entry name" value="Lumazine_synth"/>
    <property type="match status" value="1"/>
</dbReference>
<comment type="caution">
    <text evidence="8">The sequence shown here is derived from an EMBL/GenBank/DDBJ whole genome shotgun (WGS) entry which is preliminary data.</text>
</comment>
<gene>
    <name evidence="7" type="primary">ribH</name>
    <name evidence="8" type="ORF">CfE428DRAFT_4666</name>
</gene>
<dbReference type="FunCoup" id="B4D6X6">
    <property type="interactions" value="530"/>
</dbReference>
<dbReference type="NCBIfam" id="TIGR00114">
    <property type="entry name" value="lumazine-synth"/>
    <property type="match status" value="1"/>
</dbReference>
<dbReference type="STRING" id="497964.CfE428DRAFT_4666"/>
<dbReference type="GO" id="GO:0000906">
    <property type="term" value="F:6,7-dimethyl-8-ribityllumazine synthase activity"/>
    <property type="evidence" value="ECO:0007669"/>
    <property type="project" value="UniProtKB-UniRule"/>
</dbReference>
<dbReference type="Pfam" id="PF00885">
    <property type="entry name" value="DMRL_synthase"/>
    <property type="match status" value="1"/>
</dbReference>
<evidence type="ECO:0000256" key="5">
    <source>
        <dbReference type="ARBA" id="ARBA00022679"/>
    </source>
</evidence>
<sequence>MSTAIPSRPRQIGARRSFAIVASEYNSEYVSGLVDHARRELEAISPSFNISTYEVPGAFEIPLIVQEVASRGNVDAIIALGVIIEGETQHAALIAKTVTHSLQQVSLAQRLPVIHEVLLVKNEEQARARCLDEEINRGTEAARCAARMVQTMSTLRNVR</sequence>
<evidence type="ECO:0000256" key="7">
    <source>
        <dbReference type="HAMAP-Rule" id="MF_00178"/>
    </source>
</evidence>
<dbReference type="GO" id="GO:0009231">
    <property type="term" value="P:riboflavin biosynthetic process"/>
    <property type="evidence" value="ECO:0007669"/>
    <property type="project" value="UniProtKB-UniRule"/>
</dbReference>
<dbReference type="PANTHER" id="PTHR21058:SF0">
    <property type="entry name" value="6,7-DIMETHYL-8-RIBITYLLUMAZINE SYNTHASE"/>
    <property type="match status" value="1"/>
</dbReference>
<comment type="function">
    <text evidence="7">Catalyzes the formation of 6,7-dimethyl-8-ribityllumazine by condensation of 5-amino-6-(D-ribitylamino)uracil with 3,4-dihydroxy-2-butanone 4-phosphate. This is the penultimate step in the biosynthesis of riboflavin.</text>
</comment>
<accession>B4D6X6</accession>
<evidence type="ECO:0000256" key="6">
    <source>
        <dbReference type="ARBA" id="ARBA00048785"/>
    </source>
</evidence>
<dbReference type="eggNOG" id="COG0054">
    <property type="taxonomic scope" value="Bacteria"/>
</dbReference>
<feature type="binding site" evidence="7">
    <location>
        <position position="25"/>
    </location>
    <ligand>
        <name>5-amino-6-(D-ribitylamino)uracil</name>
        <dbReference type="ChEBI" id="CHEBI:15934"/>
    </ligand>
</feature>
<feature type="active site" description="Proton donor" evidence="7">
    <location>
        <position position="90"/>
    </location>
</feature>
<dbReference type="InterPro" id="IPR034964">
    <property type="entry name" value="LS"/>
</dbReference>
<dbReference type="UniPathway" id="UPA00275">
    <property type="reaction ID" value="UER00404"/>
</dbReference>
<dbReference type="InterPro" id="IPR036467">
    <property type="entry name" value="LS/RS_sf"/>
</dbReference>
<evidence type="ECO:0000256" key="3">
    <source>
        <dbReference type="ARBA" id="ARBA00012664"/>
    </source>
</evidence>
<dbReference type="InParanoid" id="B4D6X6"/>
<dbReference type="GO" id="GO:0009349">
    <property type="term" value="C:riboflavin synthase complex"/>
    <property type="evidence" value="ECO:0007669"/>
    <property type="project" value="UniProtKB-UniRule"/>
</dbReference>
<dbReference type="CDD" id="cd09209">
    <property type="entry name" value="Lumazine_synthase-I"/>
    <property type="match status" value="1"/>
</dbReference>
<dbReference type="InterPro" id="IPR002180">
    <property type="entry name" value="LS/RS"/>
</dbReference>
<keyword evidence="5 7" id="KW-0808">Transferase</keyword>
<comment type="pathway">
    <text evidence="1 7">Cofactor biosynthesis; riboflavin biosynthesis; riboflavin from 2-hydroxy-3-oxobutyl phosphate and 5-amino-6-(D-ribitylamino)uracil: step 1/2.</text>
</comment>
<evidence type="ECO:0000313" key="8">
    <source>
        <dbReference type="EMBL" id="EDY17927.1"/>
    </source>
</evidence>
<keyword evidence="9" id="KW-1185">Reference proteome</keyword>
<dbReference type="PANTHER" id="PTHR21058">
    <property type="entry name" value="6,7-DIMETHYL-8-RIBITYLLUMAZINE SYNTHASE DMRL SYNTHASE LUMAZINE SYNTHASE"/>
    <property type="match status" value="1"/>
</dbReference>
<reference evidence="8 9" key="1">
    <citation type="journal article" date="2011" name="J. Bacteriol.">
        <title>Genome sequence of Chthoniobacter flavus Ellin428, an aerobic heterotrophic soil bacterium.</title>
        <authorList>
            <person name="Kant R."/>
            <person name="van Passel M.W."/>
            <person name="Palva A."/>
            <person name="Lucas S."/>
            <person name="Lapidus A."/>
            <person name="Glavina Del Rio T."/>
            <person name="Dalin E."/>
            <person name="Tice H."/>
            <person name="Bruce D."/>
            <person name="Goodwin L."/>
            <person name="Pitluck S."/>
            <person name="Larimer F.W."/>
            <person name="Land M.L."/>
            <person name="Hauser L."/>
            <person name="Sangwan P."/>
            <person name="de Vos W.M."/>
            <person name="Janssen P.H."/>
            <person name="Smidt H."/>
        </authorList>
    </citation>
    <scope>NUCLEOTIDE SEQUENCE [LARGE SCALE GENOMIC DNA]</scope>
    <source>
        <strain evidence="8 9">Ellin428</strain>
    </source>
</reference>
<proteinExistence type="inferred from homology"/>
<keyword evidence="4 7" id="KW-0686">Riboflavin biosynthesis</keyword>
<feature type="binding site" evidence="7">
    <location>
        <begin position="82"/>
        <end position="84"/>
    </location>
    <ligand>
        <name>5-amino-6-(D-ribitylamino)uracil</name>
        <dbReference type="ChEBI" id="CHEBI:15934"/>
    </ligand>
</feature>
<feature type="binding site" evidence="7">
    <location>
        <position position="115"/>
    </location>
    <ligand>
        <name>5-amino-6-(D-ribitylamino)uracil</name>
        <dbReference type="ChEBI" id="CHEBI:15934"/>
    </ligand>
</feature>
<dbReference type="AlphaFoldDB" id="B4D6X6"/>
<dbReference type="Proteomes" id="UP000005824">
    <property type="component" value="Unassembled WGS sequence"/>
</dbReference>
<feature type="binding site" evidence="7">
    <location>
        <position position="129"/>
    </location>
    <ligand>
        <name>(2S)-2-hydroxy-3-oxobutyl phosphate</name>
        <dbReference type="ChEBI" id="CHEBI:58830"/>
    </ligand>
</feature>
<protein>
    <recommendedName>
        <fullName evidence="3 7">6,7-dimethyl-8-ribityllumazine synthase</fullName>
        <shortName evidence="7">DMRL synthase</shortName>
        <shortName evidence="7">LS</shortName>
        <shortName evidence="7">Lumazine synthase</shortName>
        <ecNumber evidence="3 7">2.5.1.78</ecNumber>
    </recommendedName>
</protein>
<evidence type="ECO:0000313" key="9">
    <source>
        <dbReference type="Proteomes" id="UP000005824"/>
    </source>
</evidence>
<organism evidence="8 9">
    <name type="scientific">Chthoniobacter flavus Ellin428</name>
    <dbReference type="NCBI Taxonomy" id="497964"/>
    <lineage>
        <taxon>Bacteria</taxon>
        <taxon>Pseudomonadati</taxon>
        <taxon>Verrucomicrobiota</taxon>
        <taxon>Spartobacteria</taxon>
        <taxon>Chthoniobacterales</taxon>
        <taxon>Chthoniobacteraceae</taxon>
        <taxon>Chthoniobacter</taxon>
    </lineage>
</organism>
<evidence type="ECO:0000256" key="2">
    <source>
        <dbReference type="ARBA" id="ARBA00007424"/>
    </source>
</evidence>
<dbReference type="GO" id="GO:0005829">
    <property type="term" value="C:cytosol"/>
    <property type="evidence" value="ECO:0007669"/>
    <property type="project" value="TreeGrafter"/>
</dbReference>
<feature type="binding site" evidence="7">
    <location>
        <begin position="58"/>
        <end position="60"/>
    </location>
    <ligand>
        <name>5-amino-6-(D-ribitylamino)uracil</name>
        <dbReference type="ChEBI" id="CHEBI:15934"/>
    </ligand>
</feature>
<evidence type="ECO:0000256" key="1">
    <source>
        <dbReference type="ARBA" id="ARBA00004917"/>
    </source>
</evidence>
<dbReference type="Gene3D" id="3.40.50.960">
    <property type="entry name" value="Lumazine/riboflavin synthase"/>
    <property type="match status" value="1"/>
</dbReference>
<dbReference type="SUPFAM" id="SSF52121">
    <property type="entry name" value="Lumazine synthase"/>
    <property type="match status" value="1"/>
</dbReference>
<evidence type="ECO:0000256" key="4">
    <source>
        <dbReference type="ARBA" id="ARBA00022619"/>
    </source>
</evidence>
<name>B4D6X6_9BACT</name>
<dbReference type="RefSeq" id="WP_006981987.1">
    <property type="nucleotide sequence ID" value="NZ_ABVL01000016.1"/>
</dbReference>
<dbReference type="EMBL" id="ABVL01000016">
    <property type="protein sequence ID" value="EDY17927.1"/>
    <property type="molecule type" value="Genomic_DNA"/>
</dbReference>
<dbReference type="EC" id="2.5.1.78" evidence="3 7"/>